<gene>
    <name evidence="6" type="ORF">ATL51_2572</name>
</gene>
<keyword evidence="3 4" id="KW-0732">Signal</keyword>
<feature type="domain" description="Solute-binding protein family 5" evidence="5">
    <location>
        <begin position="81"/>
        <end position="442"/>
    </location>
</feature>
<sequence length="535" mass="56432">MCRCVITLRNIVVPLVAAALVAGCSAPTAAPGEAGPAGDGTTMTLADGYEPDDLNPLLGYGAEGASKFYDGLYARDAQRTLQPALASGPATSSPDRLSWTVPLRPGVTFHDGSAFGPEDVVATYAAILDPARAATIRSSVPMLAGVEAVGDDAVRFRLSYPYGAFPARLTSGILPSEALEGGGPVSDLPVNTRAVGTGPYRLAEWRRGDTMVMESNPSYWGGAPSVTRVTVVFATDDNTRAQRTAAGEFDGTVLPPALARAVAQQSGLALREHASADYRTVALPFANPVTADPAIRAALNRSVNRQGMIDAFLAGQGEPAHHPIPGVLPEQVEPSATFTFDPAEAGRILERAGWVPGPDGVRVRGGQAARFTLMYPATDTVRRDLAQAFASDVRAAGIDVRLEGLGWEAIEPRMGADALVLGGGDPFDPGFKAWQLLHSSNAADGFNNPGSYRNAAVDAALDTALRAPDEAARTAAVKEFQRAYVADPGMVFLAFLGHSYVTRDAWDGYTPVVEPHTHGTTWGPWWNLQDWTPRS</sequence>
<dbReference type="InterPro" id="IPR000914">
    <property type="entry name" value="SBP_5_dom"/>
</dbReference>
<dbReference type="CDD" id="cd08518">
    <property type="entry name" value="PBP2_NikA_DppA_OppA_like_19"/>
    <property type="match status" value="1"/>
</dbReference>
<evidence type="ECO:0000256" key="4">
    <source>
        <dbReference type="SAM" id="SignalP"/>
    </source>
</evidence>
<evidence type="ECO:0000313" key="7">
    <source>
        <dbReference type="Proteomes" id="UP000232453"/>
    </source>
</evidence>
<dbReference type="Pfam" id="PF00496">
    <property type="entry name" value="SBP_bac_5"/>
    <property type="match status" value="1"/>
</dbReference>
<dbReference type="Gene3D" id="3.40.190.10">
    <property type="entry name" value="Periplasmic binding protein-like II"/>
    <property type="match status" value="1"/>
</dbReference>
<evidence type="ECO:0000256" key="3">
    <source>
        <dbReference type="ARBA" id="ARBA00022729"/>
    </source>
</evidence>
<evidence type="ECO:0000259" key="5">
    <source>
        <dbReference type="Pfam" id="PF00496"/>
    </source>
</evidence>
<dbReference type="Gene3D" id="3.10.105.10">
    <property type="entry name" value="Dipeptide-binding Protein, Domain 3"/>
    <property type="match status" value="1"/>
</dbReference>
<dbReference type="InterPro" id="IPR039424">
    <property type="entry name" value="SBP_5"/>
</dbReference>
<feature type="chain" id="PRO_5041350045" evidence="4">
    <location>
        <begin position="30"/>
        <end position="535"/>
    </location>
</feature>
<dbReference type="GO" id="GO:0015833">
    <property type="term" value="P:peptide transport"/>
    <property type="evidence" value="ECO:0007669"/>
    <property type="project" value="TreeGrafter"/>
</dbReference>
<evidence type="ECO:0000256" key="2">
    <source>
        <dbReference type="ARBA" id="ARBA00022448"/>
    </source>
</evidence>
<accession>A0AA44UP02</accession>
<dbReference type="GO" id="GO:0042597">
    <property type="term" value="C:periplasmic space"/>
    <property type="evidence" value="ECO:0007669"/>
    <property type="project" value="UniProtKB-ARBA"/>
</dbReference>
<proteinExistence type="inferred from homology"/>
<dbReference type="AlphaFoldDB" id="A0AA44UP02"/>
<dbReference type="Proteomes" id="UP000232453">
    <property type="component" value="Unassembled WGS sequence"/>
</dbReference>
<dbReference type="PANTHER" id="PTHR30290:SF9">
    <property type="entry name" value="OLIGOPEPTIDE-BINDING PROTEIN APPA"/>
    <property type="match status" value="1"/>
</dbReference>
<protein>
    <submittedName>
        <fullName evidence="6">Peptide/nickel transport system substrate-binding protein</fullName>
    </submittedName>
</protein>
<dbReference type="InterPro" id="IPR030678">
    <property type="entry name" value="Peptide/Ni-bd"/>
</dbReference>
<dbReference type="EMBL" id="PHUJ01000003">
    <property type="protein sequence ID" value="PKB30898.1"/>
    <property type="molecule type" value="Genomic_DNA"/>
</dbReference>
<feature type="signal peptide" evidence="4">
    <location>
        <begin position="1"/>
        <end position="29"/>
    </location>
</feature>
<reference evidence="6 7" key="1">
    <citation type="submission" date="2017-11" db="EMBL/GenBank/DDBJ databases">
        <title>Sequencing the genomes of 1000 actinobacteria strains.</title>
        <authorList>
            <person name="Klenk H.-P."/>
        </authorList>
    </citation>
    <scope>NUCLEOTIDE SEQUENCE [LARGE SCALE GENOMIC DNA]</scope>
    <source>
        <strain evidence="6 7">DSM 44104</strain>
    </source>
</reference>
<dbReference type="SUPFAM" id="SSF53850">
    <property type="entry name" value="Periplasmic binding protein-like II"/>
    <property type="match status" value="1"/>
</dbReference>
<evidence type="ECO:0000313" key="6">
    <source>
        <dbReference type="EMBL" id="PKB30898.1"/>
    </source>
</evidence>
<dbReference type="Gene3D" id="3.90.76.10">
    <property type="entry name" value="Dipeptide-binding Protein, Domain 1"/>
    <property type="match status" value="1"/>
</dbReference>
<organism evidence="6 7">
    <name type="scientific">Pseudonocardia alni</name>
    <name type="common">Amycolata alni</name>
    <dbReference type="NCBI Taxonomy" id="33907"/>
    <lineage>
        <taxon>Bacteria</taxon>
        <taxon>Bacillati</taxon>
        <taxon>Actinomycetota</taxon>
        <taxon>Actinomycetes</taxon>
        <taxon>Pseudonocardiales</taxon>
        <taxon>Pseudonocardiaceae</taxon>
        <taxon>Pseudonocardia</taxon>
    </lineage>
</organism>
<name>A0AA44UP02_PSEA5</name>
<evidence type="ECO:0000256" key="1">
    <source>
        <dbReference type="ARBA" id="ARBA00005695"/>
    </source>
</evidence>
<comment type="caution">
    <text evidence="6">The sequence shown here is derived from an EMBL/GenBank/DDBJ whole genome shotgun (WGS) entry which is preliminary data.</text>
</comment>
<dbReference type="PANTHER" id="PTHR30290">
    <property type="entry name" value="PERIPLASMIC BINDING COMPONENT OF ABC TRANSPORTER"/>
    <property type="match status" value="1"/>
</dbReference>
<keyword evidence="2" id="KW-0813">Transport</keyword>
<dbReference type="GO" id="GO:0043190">
    <property type="term" value="C:ATP-binding cassette (ABC) transporter complex"/>
    <property type="evidence" value="ECO:0007669"/>
    <property type="project" value="InterPro"/>
</dbReference>
<comment type="similarity">
    <text evidence="1">Belongs to the bacterial solute-binding protein 5 family.</text>
</comment>
<dbReference type="PIRSF" id="PIRSF002741">
    <property type="entry name" value="MppA"/>
    <property type="match status" value="1"/>
</dbReference>
<dbReference type="GO" id="GO:1904680">
    <property type="term" value="F:peptide transmembrane transporter activity"/>
    <property type="evidence" value="ECO:0007669"/>
    <property type="project" value="TreeGrafter"/>
</dbReference>
<dbReference type="PROSITE" id="PS51257">
    <property type="entry name" value="PROKAR_LIPOPROTEIN"/>
    <property type="match status" value="1"/>
</dbReference>